<keyword evidence="3" id="KW-0227">DNA damage</keyword>
<dbReference type="Pfam" id="PF06831">
    <property type="entry name" value="H2TH"/>
    <property type="match status" value="1"/>
</dbReference>
<dbReference type="GO" id="GO:0008534">
    <property type="term" value="F:oxidized purine nucleobase lesion DNA N-glycosylase activity"/>
    <property type="evidence" value="ECO:0007669"/>
    <property type="project" value="UniProtKB-EC"/>
</dbReference>
<keyword evidence="6" id="KW-0234">DNA repair</keyword>
<dbReference type="GO" id="GO:0003906">
    <property type="term" value="F:DNA-(apurinic or apyrimidinic site) endonuclease activity"/>
    <property type="evidence" value="ECO:0007669"/>
    <property type="project" value="InterPro"/>
</dbReference>
<reference evidence="11" key="1">
    <citation type="submission" date="2021-02" db="EMBL/GenBank/DDBJ databases">
        <authorList>
            <person name="Dougan E. K."/>
            <person name="Rhodes N."/>
            <person name="Thang M."/>
            <person name="Chan C."/>
        </authorList>
    </citation>
    <scope>NUCLEOTIDE SEQUENCE</scope>
</reference>
<evidence type="ECO:0000256" key="6">
    <source>
        <dbReference type="ARBA" id="ARBA00023204"/>
    </source>
</evidence>
<keyword evidence="8" id="KW-0511">Multifunctional enzyme</keyword>
<keyword evidence="5" id="KW-0238">DNA-binding</keyword>
<evidence type="ECO:0000313" key="11">
    <source>
        <dbReference type="EMBL" id="CAE7782250.1"/>
    </source>
</evidence>
<sequence length="303" mass="34003">PELPECEFSRRLAQRWLCGKRIADVQASNDKIVFDGVNPTTFSRKLCNRRIVACRRWGKQIWFEMDAGPHPMFHLGMTGSFRVKGKKALVYVRQREEDPNNWPPKFCKVTIRMSDGTCFAMTDARRFGRIRLCKDPWESPPVCHMGFDPLLAMPKLSDFAEQLGSRSTDIKAVLLDQGFAAGVGNWVADEVLYQAAIHPQESCSNLTPAAVAKLHRSLRSVIQTACKVGADAGKYPRTWLFHYRWAKGSGKACDGKGRTIKFVTSGGRTSAFVPSLQVRCAAAKQRERTSASAVRKRPAARRR</sequence>
<dbReference type="InterPro" id="IPR035937">
    <property type="entry name" value="FPG_N"/>
</dbReference>
<dbReference type="Gene3D" id="1.10.8.50">
    <property type="match status" value="1"/>
</dbReference>
<dbReference type="GO" id="GO:0006284">
    <property type="term" value="P:base-excision repair"/>
    <property type="evidence" value="ECO:0007669"/>
    <property type="project" value="InterPro"/>
</dbReference>
<dbReference type="Pfam" id="PF21218">
    <property type="entry name" value="Fpg-like_C"/>
    <property type="match status" value="1"/>
</dbReference>
<dbReference type="SMART" id="SM01232">
    <property type="entry name" value="H2TH"/>
    <property type="match status" value="1"/>
</dbReference>
<dbReference type="AlphaFoldDB" id="A0A812YH65"/>
<dbReference type="SMART" id="SM00898">
    <property type="entry name" value="Fapy_DNA_glyco"/>
    <property type="match status" value="1"/>
</dbReference>
<evidence type="ECO:0000256" key="7">
    <source>
        <dbReference type="ARBA" id="ARBA00023239"/>
    </source>
</evidence>
<comment type="catalytic activity">
    <reaction evidence="1">
        <text>Hydrolysis of DNA containing ring-opened 7-methylguanine residues, releasing 2,6-diamino-4-hydroxy-5-(N-methyl)formamidopyrimidine.</text>
        <dbReference type="EC" id="3.2.2.23"/>
    </reaction>
</comment>
<protein>
    <submittedName>
        <fullName evidence="11">FPG1 protein</fullName>
    </submittedName>
</protein>
<feature type="non-terminal residue" evidence="11">
    <location>
        <position position="1"/>
    </location>
</feature>
<feature type="domain" description="Formamidopyrimidine-DNA glycosylase catalytic" evidence="10">
    <location>
        <begin position="1"/>
        <end position="128"/>
    </location>
</feature>
<evidence type="ECO:0000313" key="12">
    <source>
        <dbReference type="Proteomes" id="UP000649617"/>
    </source>
</evidence>
<organism evidence="11 12">
    <name type="scientific">Symbiodinium pilosum</name>
    <name type="common">Dinoflagellate</name>
    <dbReference type="NCBI Taxonomy" id="2952"/>
    <lineage>
        <taxon>Eukaryota</taxon>
        <taxon>Sar</taxon>
        <taxon>Alveolata</taxon>
        <taxon>Dinophyceae</taxon>
        <taxon>Suessiales</taxon>
        <taxon>Symbiodiniaceae</taxon>
        <taxon>Symbiodinium</taxon>
    </lineage>
</organism>
<keyword evidence="12" id="KW-1185">Reference proteome</keyword>
<evidence type="ECO:0000259" key="10">
    <source>
        <dbReference type="PROSITE" id="PS51068"/>
    </source>
</evidence>
<comment type="caution">
    <text evidence="11">The sequence shown here is derived from an EMBL/GenBank/DDBJ whole genome shotgun (WGS) entry which is preliminary data.</text>
</comment>
<evidence type="ECO:0000256" key="5">
    <source>
        <dbReference type="ARBA" id="ARBA00023125"/>
    </source>
</evidence>
<dbReference type="PROSITE" id="PS51068">
    <property type="entry name" value="FPG_CAT"/>
    <property type="match status" value="1"/>
</dbReference>
<dbReference type="InterPro" id="IPR015886">
    <property type="entry name" value="H2TH_FPG"/>
</dbReference>
<evidence type="ECO:0000256" key="4">
    <source>
        <dbReference type="ARBA" id="ARBA00022801"/>
    </source>
</evidence>
<dbReference type="PANTHER" id="PTHR22993:SF9">
    <property type="entry name" value="FORMAMIDOPYRIMIDINE-DNA GLYCOSYLASE"/>
    <property type="match status" value="1"/>
</dbReference>
<dbReference type="GO" id="GO:0008270">
    <property type="term" value="F:zinc ion binding"/>
    <property type="evidence" value="ECO:0007669"/>
    <property type="project" value="InterPro"/>
</dbReference>
<dbReference type="GO" id="GO:0016829">
    <property type="term" value="F:lyase activity"/>
    <property type="evidence" value="ECO:0007669"/>
    <property type="project" value="UniProtKB-KW"/>
</dbReference>
<dbReference type="Gene3D" id="3.20.190.10">
    <property type="entry name" value="MutM-like, N-terminal"/>
    <property type="match status" value="1"/>
</dbReference>
<keyword evidence="4" id="KW-0378">Hydrolase</keyword>
<comment type="similarity">
    <text evidence="2">Belongs to the FPG family.</text>
</comment>
<dbReference type="GO" id="GO:0005634">
    <property type="term" value="C:nucleus"/>
    <property type="evidence" value="ECO:0007669"/>
    <property type="project" value="TreeGrafter"/>
</dbReference>
<keyword evidence="7" id="KW-0456">Lyase</keyword>
<dbReference type="InterPro" id="IPR049332">
    <property type="entry name" value="Fpg-like_C"/>
</dbReference>
<dbReference type="EMBL" id="CAJNIZ010048102">
    <property type="protein sequence ID" value="CAE7782250.1"/>
    <property type="molecule type" value="Genomic_DNA"/>
</dbReference>
<dbReference type="FunFam" id="1.10.8.50:FF:000009">
    <property type="entry name" value="Formamidopyrimidine-DNA glycosylase"/>
    <property type="match status" value="1"/>
</dbReference>
<dbReference type="Proteomes" id="UP000649617">
    <property type="component" value="Unassembled WGS sequence"/>
</dbReference>
<dbReference type="Pfam" id="PF01149">
    <property type="entry name" value="Fapy_DNA_glyco"/>
    <property type="match status" value="1"/>
</dbReference>
<evidence type="ECO:0000256" key="1">
    <source>
        <dbReference type="ARBA" id="ARBA00001668"/>
    </source>
</evidence>
<dbReference type="GO" id="GO:0003684">
    <property type="term" value="F:damaged DNA binding"/>
    <property type="evidence" value="ECO:0007669"/>
    <property type="project" value="InterPro"/>
</dbReference>
<accession>A0A812YH65</accession>
<dbReference type="InterPro" id="IPR010979">
    <property type="entry name" value="Ribosomal_uS13-like_H2TH"/>
</dbReference>
<dbReference type="InterPro" id="IPR012319">
    <property type="entry name" value="FPG_cat"/>
</dbReference>
<proteinExistence type="inferred from homology"/>
<dbReference type="SUPFAM" id="SSF81624">
    <property type="entry name" value="N-terminal domain of MutM-like DNA repair proteins"/>
    <property type="match status" value="1"/>
</dbReference>
<evidence type="ECO:0000256" key="2">
    <source>
        <dbReference type="ARBA" id="ARBA00009409"/>
    </source>
</evidence>
<gene>
    <name evidence="11" type="primary">FPG1</name>
    <name evidence="11" type="ORF">SPIL2461_LOCUS23271</name>
</gene>
<evidence type="ECO:0000256" key="9">
    <source>
        <dbReference type="ARBA" id="ARBA00023295"/>
    </source>
</evidence>
<evidence type="ECO:0000256" key="8">
    <source>
        <dbReference type="ARBA" id="ARBA00023268"/>
    </source>
</evidence>
<dbReference type="SUPFAM" id="SSF46946">
    <property type="entry name" value="S13-like H2TH domain"/>
    <property type="match status" value="1"/>
</dbReference>
<name>A0A812YH65_SYMPI</name>
<evidence type="ECO:0000256" key="3">
    <source>
        <dbReference type="ARBA" id="ARBA00022763"/>
    </source>
</evidence>
<dbReference type="PANTHER" id="PTHR22993">
    <property type="entry name" value="FORMAMIDOPYRIMIDINE-DNA GLYCOSYLASE"/>
    <property type="match status" value="1"/>
</dbReference>
<dbReference type="OrthoDB" id="444592at2759"/>
<keyword evidence="9" id="KW-0326">Glycosidase</keyword>